<dbReference type="AlphaFoldDB" id="A0A378XRJ9"/>
<sequence length="295" mass="32709">MWFAYAVGAAFFFGLRGILYQWTSQRTINRDLMFIGVYISSAILVLIINLFVNQIWSNEVWFGVLMGVFSFLANTFLYKGYAVGRASVIAFFSGLTPVIVVLLAALLWAEKLSPVQLVGFCIIILSLLIIRYKRDLQEGTYQGWQFGLLAIIFYSFTDLSSKQALLNGVSILPLLTLMFATSSILFSGAFLINFSGQRPFSIQVGINKQREIVNRWTLSKTLCLGIGVGLVNVLAMVLKLAAFNNGVTGVVSAIIALSVVVVLLYARFYLKESMSRTEMCGVIIAIIGIIVVKWM</sequence>
<evidence type="ECO:0000256" key="2">
    <source>
        <dbReference type="ARBA" id="ARBA00007362"/>
    </source>
</evidence>
<keyword evidence="3" id="KW-1133">Transmembrane helix</keyword>
<dbReference type="SUPFAM" id="SSF103481">
    <property type="entry name" value="Multidrug resistance efflux transporter EmrE"/>
    <property type="match status" value="2"/>
</dbReference>
<feature type="transmembrane region" description="Helical" evidence="3">
    <location>
        <begin position="217"/>
        <end position="238"/>
    </location>
</feature>
<feature type="transmembrane region" description="Helical" evidence="3">
    <location>
        <begin position="88"/>
        <end position="109"/>
    </location>
</feature>
<accession>A0A378XRJ9</accession>
<feature type="transmembrane region" description="Helical" evidence="3">
    <location>
        <begin position="277"/>
        <end position="294"/>
    </location>
</feature>
<feature type="transmembrane region" description="Helical" evidence="3">
    <location>
        <begin position="139"/>
        <end position="157"/>
    </location>
</feature>
<evidence type="ECO:0000259" key="4">
    <source>
        <dbReference type="Pfam" id="PF00892"/>
    </source>
</evidence>
<dbReference type="PANTHER" id="PTHR22911:SF137">
    <property type="entry name" value="SOLUTE CARRIER FAMILY 35 MEMBER G2-RELATED"/>
    <property type="match status" value="1"/>
</dbReference>
<evidence type="ECO:0000256" key="1">
    <source>
        <dbReference type="ARBA" id="ARBA00004127"/>
    </source>
</evidence>
<dbReference type="EMBL" id="UGSC01000001">
    <property type="protein sequence ID" value="SUA63535.1"/>
    <property type="molecule type" value="Genomic_DNA"/>
</dbReference>
<dbReference type="Pfam" id="PF00892">
    <property type="entry name" value="EamA"/>
    <property type="match status" value="2"/>
</dbReference>
<feature type="transmembrane region" description="Helical" evidence="3">
    <location>
        <begin position="115"/>
        <end position="132"/>
    </location>
</feature>
<proteinExistence type="inferred from homology"/>
<dbReference type="RefSeq" id="WP_019686085.1">
    <property type="nucleotide sequence ID" value="NZ_CP036496.1"/>
</dbReference>
<keyword evidence="3" id="KW-0472">Membrane</keyword>
<protein>
    <submittedName>
        <fullName evidence="5">Membrane protein</fullName>
    </submittedName>
</protein>
<dbReference type="PANTHER" id="PTHR22911">
    <property type="entry name" value="ACYL-MALONYL CONDENSING ENZYME-RELATED"/>
    <property type="match status" value="1"/>
</dbReference>
<feature type="transmembrane region" description="Helical" evidence="3">
    <location>
        <begin position="35"/>
        <end position="56"/>
    </location>
</feature>
<dbReference type="InterPro" id="IPR000620">
    <property type="entry name" value="EamA_dom"/>
</dbReference>
<feature type="transmembrane region" description="Helical" evidence="3">
    <location>
        <begin position="169"/>
        <end position="196"/>
    </location>
</feature>
<evidence type="ECO:0000256" key="3">
    <source>
        <dbReference type="SAM" id="Phobius"/>
    </source>
</evidence>
<comment type="similarity">
    <text evidence="2">Belongs to the EamA transporter family.</text>
</comment>
<evidence type="ECO:0000313" key="6">
    <source>
        <dbReference type="Proteomes" id="UP000254400"/>
    </source>
</evidence>
<dbReference type="Gene3D" id="1.10.3730.20">
    <property type="match status" value="2"/>
</dbReference>
<evidence type="ECO:0000313" key="5">
    <source>
        <dbReference type="EMBL" id="SUA63535.1"/>
    </source>
</evidence>
<reference evidence="5 6" key="1">
    <citation type="submission" date="2018-06" db="EMBL/GenBank/DDBJ databases">
        <authorList>
            <consortium name="Pathogen Informatics"/>
            <person name="Doyle S."/>
        </authorList>
    </citation>
    <scope>NUCLEOTIDE SEQUENCE [LARGE SCALE GENOMIC DNA]</scope>
    <source>
        <strain evidence="5 6">NCTC10343</strain>
    </source>
</reference>
<feature type="transmembrane region" description="Helical" evidence="3">
    <location>
        <begin position="250"/>
        <end position="270"/>
    </location>
</feature>
<dbReference type="GeneID" id="93349514"/>
<organism evidence="5 6">
    <name type="scientific">Paenibacillus polymyxa</name>
    <name type="common">Bacillus polymyxa</name>
    <dbReference type="NCBI Taxonomy" id="1406"/>
    <lineage>
        <taxon>Bacteria</taxon>
        <taxon>Bacillati</taxon>
        <taxon>Bacillota</taxon>
        <taxon>Bacilli</taxon>
        <taxon>Bacillales</taxon>
        <taxon>Paenibacillaceae</taxon>
        <taxon>Paenibacillus</taxon>
    </lineage>
</organism>
<feature type="domain" description="EamA" evidence="4">
    <location>
        <begin position="2"/>
        <end position="131"/>
    </location>
</feature>
<dbReference type="Proteomes" id="UP000254400">
    <property type="component" value="Unassembled WGS sequence"/>
</dbReference>
<feature type="transmembrane region" description="Helical" evidence="3">
    <location>
        <begin position="6"/>
        <end position="23"/>
    </location>
</feature>
<comment type="subcellular location">
    <subcellularLocation>
        <location evidence="1">Endomembrane system</location>
        <topology evidence="1">Multi-pass membrane protein</topology>
    </subcellularLocation>
</comment>
<name>A0A378XRJ9_PAEPO</name>
<gene>
    <name evidence="5" type="ORF">NCTC10343_00693</name>
</gene>
<dbReference type="GO" id="GO:0016020">
    <property type="term" value="C:membrane"/>
    <property type="evidence" value="ECO:0007669"/>
    <property type="project" value="InterPro"/>
</dbReference>
<dbReference type="InterPro" id="IPR037185">
    <property type="entry name" value="EmrE-like"/>
</dbReference>
<feature type="transmembrane region" description="Helical" evidence="3">
    <location>
        <begin position="62"/>
        <end position="81"/>
    </location>
</feature>
<keyword evidence="3" id="KW-0812">Transmembrane</keyword>
<feature type="domain" description="EamA" evidence="4">
    <location>
        <begin position="146"/>
        <end position="292"/>
    </location>
</feature>